<dbReference type="GO" id="GO:0005829">
    <property type="term" value="C:cytosol"/>
    <property type="evidence" value="ECO:0007669"/>
    <property type="project" value="TreeGrafter"/>
</dbReference>
<dbReference type="NCBIfam" id="TIGR00674">
    <property type="entry name" value="dapA"/>
    <property type="match status" value="1"/>
</dbReference>
<feature type="binding site" evidence="12 15">
    <location>
        <position position="50"/>
    </location>
    <ligand>
        <name>pyruvate</name>
        <dbReference type="ChEBI" id="CHEBI:15361"/>
    </ligand>
</feature>
<dbReference type="SUPFAM" id="SSF51569">
    <property type="entry name" value="Aldolase"/>
    <property type="match status" value="1"/>
</dbReference>
<keyword evidence="6 12" id="KW-0028">Amino-acid biosynthesis</keyword>
<keyword evidence="10 12" id="KW-0704">Schiff base</keyword>
<dbReference type="GO" id="GO:0009089">
    <property type="term" value="P:lysine biosynthetic process via diaminopimelate"/>
    <property type="evidence" value="ECO:0007669"/>
    <property type="project" value="UniProtKB-UniRule"/>
</dbReference>
<dbReference type="InterPro" id="IPR020624">
    <property type="entry name" value="Schiff_base-form_aldolases_CS"/>
</dbReference>
<dbReference type="PANTHER" id="PTHR12128:SF66">
    <property type="entry name" value="4-HYDROXY-2-OXOGLUTARATE ALDOLASE, MITOCHONDRIAL"/>
    <property type="match status" value="1"/>
</dbReference>
<dbReference type="InterPro" id="IPR013785">
    <property type="entry name" value="Aldolase_TIM"/>
</dbReference>
<dbReference type="PROSITE" id="PS00665">
    <property type="entry name" value="DHDPS_1"/>
    <property type="match status" value="1"/>
</dbReference>
<evidence type="ECO:0000256" key="6">
    <source>
        <dbReference type="ARBA" id="ARBA00022605"/>
    </source>
</evidence>
<feature type="binding site" evidence="12 15">
    <location>
        <position position="206"/>
    </location>
    <ligand>
        <name>pyruvate</name>
        <dbReference type="ChEBI" id="CHEBI:15361"/>
    </ligand>
</feature>
<evidence type="ECO:0000256" key="5">
    <source>
        <dbReference type="ARBA" id="ARBA00022490"/>
    </source>
</evidence>
<organism evidence="16 17">
    <name type="scientific">Intrasporangium chromatireducens Q5-1</name>
    <dbReference type="NCBI Taxonomy" id="584657"/>
    <lineage>
        <taxon>Bacteria</taxon>
        <taxon>Bacillati</taxon>
        <taxon>Actinomycetota</taxon>
        <taxon>Actinomycetes</taxon>
        <taxon>Micrococcales</taxon>
        <taxon>Intrasporangiaceae</taxon>
        <taxon>Intrasporangium</taxon>
    </lineage>
</organism>
<comment type="subcellular location">
    <subcellularLocation>
        <location evidence="12">Cytoplasm</location>
    </subcellularLocation>
</comment>
<evidence type="ECO:0000256" key="11">
    <source>
        <dbReference type="ARBA" id="ARBA00047836"/>
    </source>
</evidence>
<evidence type="ECO:0000256" key="4">
    <source>
        <dbReference type="ARBA" id="ARBA00012086"/>
    </source>
</evidence>
<accession>W9GNQ9</accession>
<reference evidence="17" key="1">
    <citation type="submission" date="2013-08" db="EMBL/GenBank/DDBJ databases">
        <title>Intrasporangium oryzae NRRL B-24470.</title>
        <authorList>
            <person name="Liu H."/>
            <person name="Wang G."/>
        </authorList>
    </citation>
    <scope>NUCLEOTIDE SEQUENCE [LARGE SCALE GENOMIC DNA]</scope>
    <source>
        <strain evidence="17">Q5-1</strain>
    </source>
</reference>
<feature type="active site" description="Schiff-base intermediate with substrate" evidence="12 14">
    <location>
        <position position="166"/>
    </location>
</feature>
<dbReference type="Proteomes" id="UP000019494">
    <property type="component" value="Unassembled WGS sequence"/>
</dbReference>
<dbReference type="PIRSF" id="PIRSF001365">
    <property type="entry name" value="DHDPS"/>
    <property type="match status" value="1"/>
</dbReference>
<comment type="subunit">
    <text evidence="12">Homotetramer; dimer of dimers.</text>
</comment>
<dbReference type="InterPro" id="IPR002220">
    <property type="entry name" value="DapA-like"/>
</dbReference>
<name>W9GNQ9_9MICO</name>
<dbReference type="EC" id="4.3.3.7" evidence="4 12"/>
<dbReference type="UniPathway" id="UPA00034">
    <property type="reaction ID" value="UER00017"/>
</dbReference>
<evidence type="ECO:0000256" key="7">
    <source>
        <dbReference type="ARBA" id="ARBA00022915"/>
    </source>
</evidence>
<dbReference type="AlphaFoldDB" id="W9GNQ9"/>
<dbReference type="EMBL" id="AWQS01000035">
    <property type="protein sequence ID" value="EWT06717.1"/>
    <property type="molecule type" value="Genomic_DNA"/>
</dbReference>
<keyword evidence="17" id="KW-1185">Reference proteome</keyword>
<comment type="catalytic activity">
    <reaction evidence="11 12">
        <text>L-aspartate 4-semialdehyde + pyruvate = (2S,4S)-4-hydroxy-2,3,4,5-tetrahydrodipicolinate + H2O + H(+)</text>
        <dbReference type="Rhea" id="RHEA:34171"/>
        <dbReference type="ChEBI" id="CHEBI:15361"/>
        <dbReference type="ChEBI" id="CHEBI:15377"/>
        <dbReference type="ChEBI" id="CHEBI:15378"/>
        <dbReference type="ChEBI" id="CHEBI:67139"/>
        <dbReference type="ChEBI" id="CHEBI:537519"/>
        <dbReference type="EC" id="4.3.3.7"/>
    </reaction>
</comment>
<dbReference type="Pfam" id="PF00701">
    <property type="entry name" value="DHDPS"/>
    <property type="match status" value="1"/>
</dbReference>
<dbReference type="OrthoDB" id="9782828at2"/>
<keyword evidence="5 12" id="KW-0963">Cytoplasm</keyword>
<evidence type="ECO:0000256" key="8">
    <source>
        <dbReference type="ARBA" id="ARBA00023154"/>
    </source>
</evidence>
<dbReference type="InterPro" id="IPR005263">
    <property type="entry name" value="DapA"/>
</dbReference>
<dbReference type="HAMAP" id="MF_00418">
    <property type="entry name" value="DapA"/>
    <property type="match status" value="1"/>
</dbReference>
<dbReference type="InterPro" id="IPR020625">
    <property type="entry name" value="Schiff_base-form_aldolases_AS"/>
</dbReference>
<dbReference type="PRINTS" id="PR00146">
    <property type="entry name" value="DHPICSNTHASE"/>
</dbReference>
<dbReference type="PROSITE" id="PS00666">
    <property type="entry name" value="DHDPS_2"/>
    <property type="match status" value="1"/>
</dbReference>
<evidence type="ECO:0000256" key="12">
    <source>
        <dbReference type="HAMAP-Rule" id="MF_00418"/>
    </source>
</evidence>
<evidence type="ECO:0000313" key="17">
    <source>
        <dbReference type="Proteomes" id="UP000019494"/>
    </source>
</evidence>
<dbReference type="SMART" id="SM01130">
    <property type="entry name" value="DHDPS"/>
    <property type="match status" value="1"/>
</dbReference>
<comment type="similarity">
    <text evidence="3 12 13">Belongs to the DapA family.</text>
</comment>
<gene>
    <name evidence="12" type="primary">dapA</name>
    <name evidence="16" type="ORF">N864_18300</name>
</gene>
<dbReference type="PANTHER" id="PTHR12128">
    <property type="entry name" value="DIHYDRODIPICOLINATE SYNTHASE"/>
    <property type="match status" value="1"/>
</dbReference>
<feature type="site" description="Part of a proton relay during catalysis" evidence="12">
    <location>
        <position position="49"/>
    </location>
</feature>
<comment type="caution">
    <text evidence="16">The sequence shown here is derived from an EMBL/GenBank/DDBJ whole genome shotgun (WGS) entry which is preliminary data.</text>
</comment>
<dbReference type="GO" id="GO:0019877">
    <property type="term" value="P:diaminopimelate biosynthetic process"/>
    <property type="evidence" value="ECO:0007669"/>
    <property type="project" value="UniProtKB-UniRule"/>
</dbReference>
<comment type="function">
    <text evidence="1 12">Catalyzes the condensation of (S)-aspartate-beta-semialdehyde [(S)-ASA] and pyruvate to 4-hydroxy-tetrahydrodipicolinate (HTPA).</text>
</comment>
<feature type="active site" description="Proton donor/acceptor" evidence="12 14">
    <location>
        <position position="138"/>
    </location>
</feature>
<dbReference type="Gene3D" id="3.20.20.70">
    <property type="entry name" value="Aldolase class I"/>
    <property type="match status" value="1"/>
</dbReference>
<evidence type="ECO:0000256" key="2">
    <source>
        <dbReference type="ARBA" id="ARBA00005120"/>
    </source>
</evidence>
<keyword evidence="9 12" id="KW-0456">Lyase</keyword>
<evidence type="ECO:0000256" key="10">
    <source>
        <dbReference type="ARBA" id="ARBA00023270"/>
    </source>
</evidence>
<evidence type="ECO:0000313" key="16">
    <source>
        <dbReference type="EMBL" id="EWT06717.1"/>
    </source>
</evidence>
<keyword evidence="7 12" id="KW-0220">Diaminopimelate biosynthesis</keyword>
<evidence type="ECO:0000256" key="9">
    <source>
        <dbReference type="ARBA" id="ARBA00023239"/>
    </source>
</evidence>
<sequence>MAATPVLGRVLSAMVTPMHPDGSLDLDAAARLASHLVDAGHDGLVVSGTTGESPTTTDAEKVRLLEAVVDAVGDRAVVVAGVGTNNTAHSVETAHAAAATGVDGLLVVTPYYNKPPQAGLVAHFTAVADATDLPVMLYDIPGRSGIAIAKDTYLEVAKHPNIVAVKDARADLWLASQLMEATDLLWYSGDDAMNLAHFVNGATGFVGVTSQTSPAAYRQMADAVLDGRWEDARTVHRALIPLVEAVMTVTQGAIMAKAALALQGIIPSPTVRLPLVEADPSQTAMLAARLDLTH</sequence>
<keyword evidence="8 12" id="KW-0457">Lysine biosynthesis</keyword>
<protein>
    <recommendedName>
        <fullName evidence="4 12">4-hydroxy-tetrahydrodipicolinate synthase</fullName>
        <shortName evidence="12">HTPA synthase</shortName>
        <ecNumber evidence="4 12">4.3.3.7</ecNumber>
    </recommendedName>
</protein>
<evidence type="ECO:0000256" key="1">
    <source>
        <dbReference type="ARBA" id="ARBA00003294"/>
    </source>
</evidence>
<feature type="site" description="Part of a proton relay during catalysis" evidence="12">
    <location>
        <position position="112"/>
    </location>
</feature>
<dbReference type="GO" id="GO:0008840">
    <property type="term" value="F:4-hydroxy-tetrahydrodipicolinate synthase activity"/>
    <property type="evidence" value="ECO:0007669"/>
    <property type="project" value="UniProtKB-UniRule"/>
</dbReference>
<evidence type="ECO:0000256" key="15">
    <source>
        <dbReference type="PIRSR" id="PIRSR001365-2"/>
    </source>
</evidence>
<dbReference type="CDD" id="cd00950">
    <property type="entry name" value="DHDPS"/>
    <property type="match status" value="1"/>
</dbReference>
<comment type="pathway">
    <text evidence="2 12">Amino-acid biosynthesis; L-lysine biosynthesis via DAP pathway; (S)-tetrahydrodipicolinate from L-aspartate: step 3/4.</text>
</comment>
<evidence type="ECO:0000256" key="13">
    <source>
        <dbReference type="PIRNR" id="PIRNR001365"/>
    </source>
</evidence>
<dbReference type="RefSeq" id="WP_034714830.1">
    <property type="nucleotide sequence ID" value="NZ_AWQS01000035.1"/>
</dbReference>
<evidence type="ECO:0000256" key="3">
    <source>
        <dbReference type="ARBA" id="ARBA00007592"/>
    </source>
</evidence>
<comment type="caution">
    <text evidence="12">Was originally thought to be a dihydrodipicolinate synthase (DHDPS), catalyzing the condensation of (S)-aspartate-beta-semialdehyde [(S)-ASA] and pyruvate to dihydrodipicolinate (DHDP). However, it was shown in E.coli that the product of the enzymatic reaction is not dihydrodipicolinate but in fact (4S)-4-hydroxy-2,3,4,5-tetrahydro-(2S)-dipicolinic acid (HTPA), and that the consecutive dehydration reaction leading to DHDP is not spontaneous but catalyzed by DapB.</text>
</comment>
<evidence type="ECO:0000256" key="14">
    <source>
        <dbReference type="PIRSR" id="PIRSR001365-1"/>
    </source>
</evidence>
<dbReference type="PATRIC" id="fig|584657.3.peg.1316"/>
<proteinExistence type="inferred from homology"/>